<feature type="transmembrane region" description="Helical" evidence="1">
    <location>
        <begin position="96"/>
        <end position="117"/>
    </location>
</feature>
<evidence type="ECO:0000313" key="4">
    <source>
        <dbReference type="Proteomes" id="UP000700732"/>
    </source>
</evidence>
<accession>A0ABR6W900</accession>
<dbReference type="InterPro" id="IPR006976">
    <property type="entry name" value="VanZ-like"/>
</dbReference>
<evidence type="ECO:0000259" key="2">
    <source>
        <dbReference type="Pfam" id="PF04892"/>
    </source>
</evidence>
<feature type="transmembrane region" description="Helical" evidence="1">
    <location>
        <begin position="43"/>
        <end position="60"/>
    </location>
</feature>
<dbReference type="Pfam" id="PF04892">
    <property type="entry name" value="VanZ"/>
    <property type="match status" value="1"/>
</dbReference>
<evidence type="ECO:0000256" key="1">
    <source>
        <dbReference type="SAM" id="Phobius"/>
    </source>
</evidence>
<sequence>MNFIITNRRKLLYYAAIGWTVAIFIGCSIPGDGLPHAFTGKDKLMHVSIFMLFGFLWRQLGYSVWKVLLAGVAYGLLIEVWQGIMPLNRSFDLYDALADTVGTLIGIGLAWGVTKVVGELVDKSIRS</sequence>
<feature type="transmembrane region" description="Helical" evidence="1">
    <location>
        <begin position="12"/>
        <end position="31"/>
    </location>
</feature>
<proteinExistence type="predicted"/>
<keyword evidence="1" id="KW-0472">Membrane</keyword>
<reference evidence="3 4" key="1">
    <citation type="submission" date="2019-06" db="EMBL/GenBank/DDBJ databases">
        <title>Spirosoma utsteinense sp. nov. isolated from Antarctic ice-free soils.</title>
        <authorList>
            <person name="Tahon G."/>
        </authorList>
    </citation>
    <scope>NUCLEOTIDE SEQUENCE [LARGE SCALE GENOMIC DNA]</scope>
    <source>
        <strain evidence="3 4">LMG 31447</strain>
    </source>
</reference>
<feature type="domain" description="VanZ-like" evidence="2">
    <location>
        <begin position="44"/>
        <end position="111"/>
    </location>
</feature>
<organism evidence="3 4">
    <name type="scientific">Spirosoma utsteinense</name>
    <dbReference type="NCBI Taxonomy" id="2585773"/>
    <lineage>
        <taxon>Bacteria</taxon>
        <taxon>Pseudomonadati</taxon>
        <taxon>Bacteroidota</taxon>
        <taxon>Cytophagia</taxon>
        <taxon>Cytophagales</taxon>
        <taxon>Cytophagaceae</taxon>
        <taxon>Spirosoma</taxon>
    </lineage>
</organism>
<dbReference type="PANTHER" id="PTHR28008:SF1">
    <property type="entry name" value="DOMAIN PROTEIN, PUTATIVE (AFU_ORTHOLOGUE AFUA_3G10980)-RELATED"/>
    <property type="match status" value="1"/>
</dbReference>
<dbReference type="RefSeq" id="WP_317171284.1">
    <property type="nucleotide sequence ID" value="NZ_VFIA01000022.1"/>
</dbReference>
<keyword evidence="1" id="KW-1133">Transmembrane helix</keyword>
<dbReference type="Proteomes" id="UP000700732">
    <property type="component" value="Unassembled WGS sequence"/>
</dbReference>
<dbReference type="EMBL" id="VFIA01000022">
    <property type="protein sequence ID" value="MBC3793055.1"/>
    <property type="molecule type" value="Genomic_DNA"/>
</dbReference>
<feature type="transmembrane region" description="Helical" evidence="1">
    <location>
        <begin position="67"/>
        <end position="84"/>
    </location>
</feature>
<keyword evidence="1" id="KW-0812">Transmembrane</keyword>
<keyword evidence="4" id="KW-1185">Reference proteome</keyword>
<comment type="caution">
    <text evidence="3">The sequence shown here is derived from an EMBL/GenBank/DDBJ whole genome shotgun (WGS) entry which is preliminary data.</text>
</comment>
<evidence type="ECO:0000313" key="3">
    <source>
        <dbReference type="EMBL" id="MBC3793055.1"/>
    </source>
</evidence>
<protein>
    <submittedName>
        <fullName evidence="3">VanZ family protein</fullName>
    </submittedName>
</protein>
<gene>
    <name evidence="3" type="ORF">FH603_3571</name>
</gene>
<dbReference type="PANTHER" id="PTHR28008">
    <property type="entry name" value="DOMAIN PROTEIN, PUTATIVE (AFU_ORTHOLOGUE AFUA_3G10980)-RELATED"/>
    <property type="match status" value="1"/>
</dbReference>
<name>A0ABR6W900_9BACT</name>